<feature type="transmembrane region" description="Helical" evidence="1">
    <location>
        <begin position="229"/>
        <end position="256"/>
    </location>
</feature>
<comment type="caution">
    <text evidence="2">The sequence shown here is derived from an EMBL/GenBank/DDBJ whole genome shotgun (WGS) entry which is preliminary data.</text>
</comment>
<protein>
    <submittedName>
        <fullName evidence="2">Uncharacterized protein</fullName>
    </submittedName>
</protein>
<dbReference type="Pfam" id="PF13687">
    <property type="entry name" value="DUF4153"/>
    <property type="match status" value="1"/>
</dbReference>
<keyword evidence="1" id="KW-0812">Transmembrane</keyword>
<feature type="transmembrane region" description="Helical" evidence="1">
    <location>
        <begin position="276"/>
        <end position="293"/>
    </location>
</feature>
<gene>
    <name evidence="2" type="ORF">US67_C0027G0007</name>
</gene>
<accession>A0A0G0ICC5</accession>
<feature type="transmembrane region" description="Helical" evidence="1">
    <location>
        <begin position="196"/>
        <end position="217"/>
    </location>
</feature>
<evidence type="ECO:0000313" key="2">
    <source>
        <dbReference type="EMBL" id="KKQ48605.1"/>
    </source>
</evidence>
<dbReference type="InterPro" id="IPR025291">
    <property type="entry name" value="DUF4153"/>
</dbReference>
<feature type="transmembrane region" description="Helical" evidence="1">
    <location>
        <begin position="305"/>
        <end position="324"/>
    </location>
</feature>
<dbReference type="EMBL" id="LBTW01000027">
    <property type="protein sequence ID" value="KKQ48605.1"/>
    <property type="molecule type" value="Genomic_DNA"/>
</dbReference>
<reference evidence="2 3" key="1">
    <citation type="journal article" date="2015" name="Nature">
        <title>rRNA introns, odd ribosomes, and small enigmatic genomes across a large radiation of phyla.</title>
        <authorList>
            <person name="Brown C.T."/>
            <person name="Hug L.A."/>
            <person name="Thomas B.C."/>
            <person name="Sharon I."/>
            <person name="Castelle C.J."/>
            <person name="Singh A."/>
            <person name="Wilkins M.J."/>
            <person name="Williams K.H."/>
            <person name="Banfield J.F."/>
        </authorList>
    </citation>
    <scope>NUCLEOTIDE SEQUENCE [LARGE SCALE GENOMIC DNA]</scope>
</reference>
<proteinExistence type="predicted"/>
<dbReference type="AlphaFoldDB" id="A0A0G0ICC5"/>
<sequence>MQLTDNSKVYVLILLGCAIFSLLSVTFGFFPYLGFSVSFILFLLLAFYIKNDKTSLTKVFFTIALILSIFLSIRSEPFITLLNILAIFYFSCLFVLTKKDDPDSIFSIILAPLMLFLQSAFIKNNYRLEFEGSVASQKKRGSALNMIAVLLVTLTILAIILPLLASANPLFERLLLSAADLIGLRGLKIDEAVLRWVVRLIIFTGLAYLIPRIATFVNKKEGFKITSRLALNLLIPKTAVAVVLAVFFIAQFQLYFSSKETLAALGYTYSNYANEVFAQLSIVAVIIMGLVYADTEKKKVNEKLALILIIEGIFLTFMAYKSVYEYSNAWGFTYKRLYGFAVATWILGIFSIYLYTFIKNVEKNVFLAKSAVYTGIILILINLANFDYLIYNFRRATTGAGVDYNYLSRLSSDSLSYGAQLNLLLKDFSDPATDLEKSQAESQGFRVLLHKIDFLQEKYKDFDIREYNLLEYLQYREVKNVDTKFIRDKYTLTNPADR</sequence>
<evidence type="ECO:0000313" key="3">
    <source>
        <dbReference type="Proteomes" id="UP000034366"/>
    </source>
</evidence>
<feature type="transmembrane region" description="Helical" evidence="1">
    <location>
        <begin position="336"/>
        <end position="358"/>
    </location>
</feature>
<keyword evidence="1" id="KW-1133">Transmembrane helix</keyword>
<feature type="transmembrane region" description="Helical" evidence="1">
    <location>
        <begin position="370"/>
        <end position="391"/>
    </location>
</feature>
<feature type="transmembrane region" description="Helical" evidence="1">
    <location>
        <begin position="104"/>
        <end position="122"/>
    </location>
</feature>
<feature type="transmembrane region" description="Helical" evidence="1">
    <location>
        <begin position="143"/>
        <end position="165"/>
    </location>
</feature>
<organism evidence="2 3">
    <name type="scientific">Candidatus Woesebacteria bacterium GW2011_GWD1_38_10</name>
    <dbReference type="NCBI Taxonomy" id="1618592"/>
    <lineage>
        <taxon>Bacteria</taxon>
        <taxon>Candidatus Woeseibacteriota</taxon>
    </lineage>
</organism>
<feature type="transmembrane region" description="Helical" evidence="1">
    <location>
        <begin position="6"/>
        <end position="25"/>
    </location>
</feature>
<evidence type="ECO:0000256" key="1">
    <source>
        <dbReference type="SAM" id="Phobius"/>
    </source>
</evidence>
<feature type="transmembrane region" description="Helical" evidence="1">
    <location>
        <begin position="32"/>
        <end position="49"/>
    </location>
</feature>
<feature type="transmembrane region" description="Helical" evidence="1">
    <location>
        <begin position="55"/>
        <end position="73"/>
    </location>
</feature>
<feature type="transmembrane region" description="Helical" evidence="1">
    <location>
        <begin position="80"/>
        <end position="98"/>
    </location>
</feature>
<name>A0A0G0ICC5_9BACT</name>
<keyword evidence="1" id="KW-0472">Membrane</keyword>
<dbReference type="Proteomes" id="UP000034366">
    <property type="component" value="Unassembled WGS sequence"/>
</dbReference>